<keyword evidence="5" id="KW-1185">Reference proteome</keyword>
<evidence type="ECO:0000256" key="3">
    <source>
        <dbReference type="RuleBase" id="RU000363"/>
    </source>
</evidence>
<comment type="similarity">
    <text evidence="1 3">Belongs to the short-chain dehydrogenases/reductases (SDR) family.</text>
</comment>
<evidence type="ECO:0000256" key="2">
    <source>
        <dbReference type="ARBA" id="ARBA00023002"/>
    </source>
</evidence>
<dbReference type="PANTHER" id="PTHR44196:SF1">
    <property type="entry name" value="DEHYDROGENASE_REDUCTASE SDR FAMILY MEMBER 7B"/>
    <property type="match status" value="1"/>
</dbReference>
<dbReference type="Proteomes" id="UP000093173">
    <property type="component" value="Unassembled WGS sequence"/>
</dbReference>
<name>A0A1B9QX48_9VIBR</name>
<dbReference type="GO" id="GO:0016491">
    <property type="term" value="F:oxidoreductase activity"/>
    <property type="evidence" value="ECO:0007669"/>
    <property type="project" value="UniProtKB-KW"/>
</dbReference>
<dbReference type="InterPro" id="IPR020904">
    <property type="entry name" value="Sc_DH/Rdtase_CS"/>
</dbReference>
<dbReference type="PROSITE" id="PS00061">
    <property type="entry name" value="ADH_SHORT"/>
    <property type="match status" value="1"/>
</dbReference>
<dbReference type="AlphaFoldDB" id="A0A1B9QX48"/>
<dbReference type="PRINTS" id="PR00080">
    <property type="entry name" value="SDRFAMILY"/>
</dbReference>
<dbReference type="EMBL" id="MAJZ01000652">
    <property type="protein sequence ID" value="OCH74449.1"/>
    <property type="molecule type" value="Genomic_DNA"/>
</dbReference>
<evidence type="ECO:0000313" key="4">
    <source>
        <dbReference type="EMBL" id="OCH74449.1"/>
    </source>
</evidence>
<organism evidence="4 5">
    <name type="scientific">Vibrio genomosp. F10</name>
    <dbReference type="NCBI Taxonomy" id="723171"/>
    <lineage>
        <taxon>Bacteria</taxon>
        <taxon>Pseudomonadati</taxon>
        <taxon>Pseudomonadota</taxon>
        <taxon>Gammaproteobacteria</taxon>
        <taxon>Vibrionales</taxon>
        <taxon>Vibrionaceae</taxon>
        <taxon>Vibrio</taxon>
    </lineage>
</organism>
<dbReference type="SUPFAM" id="SSF51735">
    <property type="entry name" value="NAD(P)-binding Rossmann-fold domains"/>
    <property type="match status" value="1"/>
</dbReference>
<evidence type="ECO:0000256" key="1">
    <source>
        <dbReference type="ARBA" id="ARBA00006484"/>
    </source>
</evidence>
<dbReference type="PRINTS" id="PR00081">
    <property type="entry name" value="GDHRDH"/>
</dbReference>
<accession>A0A1B9QX48</accession>
<sequence>MRILITGATSGIGKELALNYAQAGHDVIACGRSQEKLNVLNQQHPNIQPLCFDLTDYDNYPSDQGVWGALDLLIFNAGDCEYIDDPLNFDVKKFERIININLISIGYGLQTWLKSLQSGGRLVLVSSSAGLLPLPRAEAYGSSKAAVTYLGKTLSAHLAQHDINVTVVHPGFVKTPLTDKNTFPMPMIVSTQEAAHKIIDGIEKGKADISFPTLFIFMMKCLRFLPSSLWNRIATKMG</sequence>
<evidence type="ECO:0000313" key="5">
    <source>
        <dbReference type="Proteomes" id="UP000093173"/>
    </source>
</evidence>
<proteinExistence type="inferred from homology"/>
<dbReference type="RefSeq" id="WP_065577079.1">
    <property type="nucleotide sequence ID" value="NZ_JBNGCH010000652.1"/>
</dbReference>
<dbReference type="InterPro" id="IPR036291">
    <property type="entry name" value="NAD(P)-bd_dom_sf"/>
</dbReference>
<keyword evidence="2" id="KW-0560">Oxidoreductase</keyword>
<dbReference type="Pfam" id="PF00106">
    <property type="entry name" value="adh_short"/>
    <property type="match status" value="1"/>
</dbReference>
<reference evidence="5" key="1">
    <citation type="submission" date="2016-06" db="EMBL/GenBank/DDBJ databases">
        <authorList>
            <person name="Hehemann J.-H."/>
            <person name="Arevalo P."/>
            <person name="Datta M.S."/>
            <person name="Polz M.F."/>
        </authorList>
    </citation>
    <scope>NUCLEOTIDE SEQUENCE [LARGE SCALE GENOMIC DNA]</scope>
    <source>
        <strain evidence="5">9CSC122</strain>
    </source>
</reference>
<dbReference type="GO" id="GO:0016020">
    <property type="term" value="C:membrane"/>
    <property type="evidence" value="ECO:0007669"/>
    <property type="project" value="TreeGrafter"/>
</dbReference>
<dbReference type="InterPro" id="IPR002347">
    <property type="entry name" value="SDR_fam"/>
</dbReference>
<protein>
    <submittedName>
        <fullName evidence="4">Short-chain dehydrogenase</fullName>
    </submittedName>
</protein>
<dbReference type="Gene3D" id="3.40.50.720">
    <property type="entry name" value="NAD(P)-binding Rossmann-like Domain"/>
    <property type="match status" value="1"/>
</dbReference>
<comment type="caution">
    <text evidence="4">The sequence shown here is derived from an EMBL/GenBank/DDBJ whole genome shotgun (WGS) entry which is preliminary data.</text>
</comment>
<gene>
    <name evidence="4" type="ORF">A6E14_12780</name>
</gene>
<dbReference type="PANTHER" id="PTHR44196">
    <property type="entry name" value="DEHYDROGENASE/REDUCTASE SDR FAMILY MEMBER 7B"/>
    <property type="match status" value="1"/>
</dbReference>